<feature type="domain" description="Solute-binding protein family 5" evidence="5">
    <location>
        <begin position="74"/>
        <end position="421"/>
    </location>
</feature>
<dbReference type="InterPro" id="IPR030678">
    <property type="entry name" value="Peptide/Ni-bd"/>
</dbReference>
<evidence type="ECO:0000259" key="5">
    <source>
        <dbReference type="Pfam" id="PF00496"/>
    </source>
</evidence>
<dbReference type="GO" id="GO:1904680">
    <property type="term" value="F:peptide transmembrane transporter activity"/>
    <property type="evidence" value="ECO:0007669"/>
    <property type="project" value="TreeGrafter"/>
</dbReference>
<dbReference type="SUPFAM" id="SSF53850">
    <property type="entry name" value="Periplasmic binding protein-like II"/>
    <property type="match status" value="1"/>
</dbReference>
<evidence type="ECO:0000256" key="4">
    <source>
        <dbReference type="SAM" id="SignalP"/>
    </source>
</evidence>
<dbReference type="PANTHER" id="PTHR30290:SF9">
    <property type="entry name" value="OLIGOPEPTIDE-BINDING PROTEIN APPA"/>
    <property type="match status" value="1"/>
</dbReference>
<evidence type="ECO:0000313" key="7">
    <source>
        <dbReference type="Proteomes" id="UP000782312"/>
    </source>
</evidence>
<dbReference type="AlphaFoldDB" id="A0A932MNW2"/>
<dbReference type="CDD" id="cd00995">
    <property type="entry name" value="PBP2_NikA_DppA_OppA_like"/>
    <property type="match status" value="1"/>
</dbReference>
<reference evidence="6" key="1">
    <citation type="submission" date="2020-07" db="EMBL/GenBank/DDBJ databases">
        <title>Huge and variable diversity of episymbiotic CPR bacteria and DPANN archaea in groundwater ecosystems.</title>
        <authorList>
            <person name="He C.Y."/>
            <person name="Keren R."/>
            <person name="Whittaker M."/>
            <person name="Farag I.F."/>
            <person name="Doudna J."/>
            <person name="Cate J.H.D."/>
            <person name="Banfield J.F."/>
        </authorList>
    </citation>
    <scope>NUCLEOTIDE SEQUENCE</scope>
    <source>
        <strain evidence="6">NC_groundwater_763_Ag_S-0.2um_68_21</strain>
    </source>
</reference>
<dbReference type="PANTHER" id="PTHR30290">
    <property type="entry name" value="PERIPLASMIC BINDING COMPONENT OF ABC TRANSPORTER"/>
    <property type="match status" value="1"/>
</dbReference>
<sequence>MRRRFTDAALVLLLAAPFLAGCGKQEGERPFTVLVPVEANTLDPHFATSTIEWTILMNVMEPLIARSDGMREAPALAESWEVDGTKKVWTFRLRKGVKFQNGESFDARAVKYTFERMRDRSLRARTTVPNRIALDKVEEVDAHTVRIHTKTPIAIVPAWLVNAFILPPKYYSSTPPKEVLGKPMGTGPYRMTEWVKDSFIRMEAHEGWWGGKPRIRTVVWRPVPEASARVAELESGGADLITAISADQANLIARRKEGFQTFSIQGGRRVYIGIRTDWDAFGDARVRQAMNYAVNFELVAKQFLLGHGSRMATVVCPPNGNPQVKPYPYDPAKARALLAAAGLKDSDGDGILESNGRPLRLKLDVPVARYLQGMEIAEAAAADLRAVGIHVEVQPLEWSVFLSNRRKKALSPLYLHGFSSAFNAETDLGALRPALFANMTGWKNAEFVEGFNRLRQTFDEEERKRISDRLQELVHKEAPWIFLWNQYDFFAGSSRVEWKPRPDERIYLPAVSVKEKPAK</sequence>
<keyword evidence="2" id="KW-0813">Transport</keyword>
<protein>
    <submittedName>
        <fullName evidence="6">ABC transporter substrate-binding protein</fullName>
    </submittedName>
</protein>
<dbReference type="PROSITE" id="PS51257">
    <property type="entry name" value="PROKAR_LIPOPROTEIN"/>
    <property type="match status" value="1"/>
</dbReference>
<dbReference type="InterPro" id="IPR039424">
    <property type="entry name" value="SBP_5"/>
</dbReference>
<dbReference type="GO" id="GO:0015833">
    <property type="term" value="P:peptide transport"/>
    <property type="evidence" value="ECO:0007669"/>
    <property type="project" value="TreeGrafter"/>
</dbReference>
<feature type="chain" id="PRO_5037117959" evidence="4">
    <location>
        <begin position="21"/>
        <end position="519"/>
    </location>
</feature>
<evidence type="ECO:0000256" key="1">
    <source>
        <dbReference type="ARBA" id="ARBA00005695"/>
    </source>
</evidence>
<comment type="caution">
    <text evidence="6">The sequence shown here is derived from an EMBL/GenBank/DDBJ whole genome shotgun (WGS) entry which is preliminary data.</text>
</comment>
<dbReference type="Pfam" id="PF00496">
    <property type="entry name" value="SBP_bac_5"/>
    <property type="match status" value="1"/>
</dbReference>
<accession>A0A932MNW2</accession>
<dbReference type="GO" id="GO:0043190">
    <property type="term" value="C:ATP-binding cassette (ABC) transporter complex"/>
    <property type="evidence" value="ECO:0007669"/>
    <property type="project" value="InterPro"/>
</dbReference>
<dbReference type="Gene3D" id="3.10.105.10">
    <property type="entry name" value="Dipeptide-binding Protein, Domain 3"/>
    <property type="match status" value="1"/>
</dbReference>
<dbReference type="PIRSF" id="PIRSF002741">
    <property type="entry name" value="MppA"/>
    <property type="match status" value="1"/>
</dbReference>
<dbReference type="EMBL" id="JACPUR010000024">
    <property type="protein sequence ID" value="MBI3128188.1"/>
    <property type="molecule type" value="Genomic_DNA"/>
</dbReference>
<proteinExistence type="inferred from homology"/>
<dbReference type="Gene3D" id="3.40.190.10">
    <property type="entry name" value="Periplasmic binding protein-like II"/>
    <property type="match status" value="1"/>
</dbReference>
<dbReference type="InterPro" id="IPR000914">
    <property type="entry name" value="SBP_5_dom"/>
</dbReference>
<comment type="similarity">
    <text evidence="1">Belongs to the bacterial solute-binding protein 5 family.</text>
</comment>
<gene>
    <name evidence="6" type="ORF">HYZ11_11335</name>
</gene>
<dbReference type="Proteomes" id="UP000782312">
    <property type="component" value="Unassembled WGS sequence"/>
</dbReference>
<dbReference type="GO" id="GO:0030288">
    <property type="term" value="C:outer membrane-bounded periplasmic space"/>
    <property type="evidence" value="ECO:0007669"/>
    <property type="project" value="UniProtKB-ARBA"/>
</dbReference>
<evidence type="ECO:0000256" key="3">
    <source>
        <dbReference type="ARBA" id="ARBA00022729"/>
    </source>
</evidence>
<evidence type="ECO:0000256" key="2">
    <source>
        <dbReference type="ARBA" id="ARBA00022448"/>
    </source>
</evidence>
<organism evidence="6 7">
    <name type="scientific">Tectimicrobiota bacterium</name>
    <dbReference type="NCBI Taxonomy" id="2528274"/>
    <lineage>
        <taxon>Bacteria</taxon>
        <taxon>Pseudomonadati</taxon>
        <taxon>Nitrospinota/Tectimicrobiota group</taxon>
        <taxon>Candidatus Tectimicrobiota</taxon>
    </lineage>
</organism>
<keyword evidence="3 4" id="KW-0732">Signal</keyword>
<name>A0A932MNW2_UNCTE</name>
<evidence type="ECO:0000313" key="6">
    <source>
        <dbReference type="EMBL" id="MBI3128188.1"/>
    </source>
</evidence>
<feature type="signal peptide" evidence="4">
    <location>
        <begin position="1"/>
        <end position="20"/>
    </location>
</feature>